<feature type="transmembrane region" description="Helical" evidence="12">
    <location>
        <begin position="103"/>
        <end position="124"/>
    </location>
</feature>
<dbReference type="SUPFAM" id="SSF81336">
    <property type="entry name" value="F1F0 ATP synthase subunit A"/>
    <property type="match status" value="1"/>
</dbReference>
<dbReference type="EMBL" id="LGAA01000006">
    <property type="protein sequence ID" value="KPD04033.1"/>
    <property type="molecule type" value="Genomic_DNA"/>
</dbReference>
<keyword evidence="9 12" id="KW-0406">Ion transport</keyword>
<keyword evidence="10 12" id="KW-0472">Membrane</keyword>
<dbReference type="NCBIfam" id="TIGR01131">
    <property type="entry name" value="ATP_synt_6_or_A"/>
    <property type="match status" value="1"/>
</dbReference>
<keyword evidence="3 12" id="KW-0813">Transport</keyword>
<dbReference type="NCBIfam" id="NF004477">
    <property type="entry name" value="PRK05815.1-1"/>
    <property type="match status" value="1"/>
</dbReference>
<keyword evidence="4 12" id="KW-1003">Cell membrane</keyword>
<evidence type="ECO:0000256" key="11">
    <source>
        <dbReference type="ARBA" id="ARBA00023310"/>
    </source>
</evidence>
<dbReference type="InterPro" id="IPR035908">
    <property type="entry name" value="F0_ATP_A_sf"/>
</dbReference>
<comment type="caution">
    <text evidence="14">The sequence shown here is derived from an EMBL/GenBank/DDBJ whole genome shotgun (WGS) entry which is preliminary data.</text>
</comment>
<dbReference type="InterPro" id="IPR045082">
    <property type="entry name" value="ATP_syn_F0_a_bact/chloroplast"/>
</dbReference>
<evidence type="ECO:0000256" key="12">
    <source>
        <dbReference type="HAMAP-Rule" id="MF_01393"/>
    </source>
</evidence>
<dbReference type="PANTHER" id="PTHR42823:SF3">
    <property type="entry name" value="ATP SYNTHASE SUBUNIT A, CHLOROPLASTIC"/>
    <property type="match status" value="1"/>
</dbReference>
<keyword evidence="6 12" id="KW-0812">Transmembrane</keyword>
<dbReference type="PRINTS" id="PR00123">
    <property type="entry name" value="ATPASEA"/>
</dbReference>
<evidence type="ECO:0000256" key="7">
    <source>
        <dbReference type="ARBA" id="ARBA00022781"/>
    </source>
</evidence>
<name>A0A0N0IBM9_9GAMM</name>
<evidence type="ECO:0000256" key="10">
    <source>
        <dbReference type="ARBA" id="ARBA00023136"/>
    </source>
</evidence>
<dbReference type="HAMAP" id="MF_01393">
    <property type="entry name" value="ATP_synth_a_bact"/>
    <property type="match status" value="1"/>
</dbReference>
<evidence type="ECO:0000256" key="6">
    <source>
        <dbReference type="ARBA" id="ARBA00022692"/>
    </source>
</evidence>
<gene>
    <name evidence="12" type="primary">atpB</name>
    <name evidence="14" type="ORF">M992_0630</name>
</gene>
<evidence type="ECO:0000256" key="3">
    <source>
        <dbReference type="ARBA" id="ARBA00022448"/>
    </source>
</evidence>
<dbReference type="GO" id="GO:0042777">
    <property type="term" value="P:proton motive force-driven plasma membrane ATP synthesis"/>
    <property type="evidence" value="ECO:0007669"/>
    <property type="project" value="TreeGrafter"/>
</dbReference>
<reference evidence="14 15" key="1">
    <citation type="submission" date="2015-07" db="EMBL/GenBank/DDBJ databases">
        <title>ATOL: Assembling a taxonomically balanced genome-scale reconstruction of the evolutionary history of the Enterobacteriaceae.</title>
        <authorList>
            <person name="Plunkett G.III."/>
            <person name="Neeno-Eckwall E.C."/>
            <person name="Glasner J.D."/>
            <person name="Perna N.T."/>
        </authorList>
    </citation>
    <scope>NUCLEOTIDE SEQUENCE [LARGE SCALE GENOMIC DNA]</scope>
    <source>
        <strain evidence="14 15">ATCC 35017</strain>
    </source>
</reference>
<dbReference type="InterPro" id="IPR023011">
    <property type="entry name" value="ATP_synth_F0_asu_AS"/>
</dbReference>
<feature type="transmembrane region" description="Helical" evidence="12">
    <location>
        <begin position="242"/>
        <end position="267"/>
    </location>
</feature>
<dbReference type="PROSITE" id="PS00449">
    <property type="entry name" value="ATPASE_A"/>
    <property type="match status" value="1"/>
</dbReference>
<evidence type="ECO:0000256" key="9">
    <source>
        <dbReference type="ARBA" id="ARBA00023065"/>
    </source>
</evidence>
<keyword evidence="7 12" id="KW-0375">Hydrogen ion transport</keyword>
<evidence type="ECO:0000313" key="15">
    <source>
        <dbReference type="Proteomes" id="UP000053226"/>
    </source>
</evidence>
<dbReference type="Gene3D" id="1.20.120.220">
    <property type="entry name" value="ATP synthase, F0 complex, subunit A"/>
    <property type="match status" value="1"/>
</dbReference>
<dbReference type="Pfam" id="PF00119">
    <property type="entry name" value="ATP-synt_A"/>
    <property type="match status" value="1"/>
</dbReference>
<dbReference type="GO" id="GO:0005886">
    <property type="term" value="C:plasma membrane"/>
    <property type="evidence" value="ECO:0007669"/>
    <property type="project" value="UniProtKB-SubCell"/>
</dbReference>
<dbReference type="GO" id="GO:0016787">
    <property type="term" value="F:hydrolase activity"/>
    <property type="evidence" value="ECO:0007669"/>
    <property type="project" value="UniProtKB-KW"/>
</dbReference>
<dbReference type="AlphaFoldDB" id="A0A0N0IBM9"/>
<feature type="transmembrane region" description="Helical" evidence="12">
    <location>
        <begin position="144"/>
        <end position="169"/>
    </location>
</feature>
<accession>A0A0N0IBM9</accession>
<comment type="subcellular location">
    <subcellularLocation>
        <location evidence="12 13">Cell membrane</location>
        <topology evidence="12 13">Multi-pass membrane protein</topology>
    </subcellularLocation>
    <subcellularLocation>
        <location evidence="1">Membrane</location>
        <topology evidence="1">Multi-pass membrane protein</topology>
    </subcellularLocation>
</comment>
<evidence type="ECO:0000256" key="1">
    <source>
        <dbReference type="ARBA" id="ARBA00004141"/>
    </source>
</evidence>
<dbReference type="GO" id="GO:0046933">
    <property type="term" value="F:proton-transporting ATP synthase activity, rotational mechanism"/>
    <property type="evidence" value="ECO:0007669"/>
    <property type="project" value="UniProtKB-UniRule"/>
</dbReference>
<dbReference type="GO" id="GO:0045259">
    <property type="term" value="C:proton-transporting ATP synthase complex"/>
    <property type="evidence" value="ECO:0007669"/>
    <property type="project" value="UniProtKB-KW"/>
</dbReference>
<comment type="function">
    <text evidence="12 13">Key component of the proton channel; it plays a direct role in the translocation of protons across the membrane.</text>
</comment>
<evidence type="ECO:0000256" key="8">
    <source>
        <dbReference type="ARBA" id="ARBA00022989"/>
    </source>
</evidence>
<protein>
    <recommendedName>
        <fullName evidence="12 13">ATP synthase subunit a</fullName>
    </recommendedName>
    <alternativeName>
        <fullName evidence="12">ATP synthase F0 sector subunit a</fullName>
    </alternativeName>
    <alternativeName>
        <fullName evidence="12">F-ATPase subunit 6</fullName>
    </alternativeName>
</protein>
<feature type="transmembrane region" description="Helical" evidence="12">
    <location>
        <begin position="41"/>
        <end position="63"/>
    </location>
</feature>
<dbReference type="CDD" id="cd00310">
    <property type="entry name" value="ATP-synt_Fo_a_6"/>
    <property type="match status" value="1"/>
</dbReference>
<keyword evidence="5 12" id="KW-0138">CF(0)</keyword>
<comment type="similarity">
    <text evidence="2 12 13">Belongs to the ATPase A chain family.</text>
</comment>
<dbReference type="PANTHER" id="PTHR42823">
    <property type="entry name" value="ATP SYNTHASE SUBUNIT A, CHLOROPLASTIC"/>
    <property type="match status" value="1"/>
</dbReference>
<sequence>MSASGEVLTTKDYIGNHLNNLQLDLRTFKLVDPQAGSDPTFWTLNIDSLFFSVVLGMLFLWLFRRIAVKATSGVPGKLQTAIEMIIGFVDNTVRDMYHGKSKVIAPLALTVFIWVFLMNCLDLLPIDFIPYIGEHYFGLPALRVVPTADVSITMSMAIGVFILIIFYSIKMKGIGGFTKELTLQPFNHPVFIPINLILEGVSLLSKPVSLGLRLFGNMYAGELIFILIAALLPWWSQWILSLPWAIFHILIITLQAFIFMVLTVVYLSMASEEH</sequence>
<evidence type="ECO:0000313" key="14">
    <source>
        <dbReference type="EMBL" id="KPD04033.1"/>
    </source>
</evidence>
<keyword evidence="14" id="KW-0378">Hydrolase</keyword>
<evidence type="ECO:0000256" key="4">
    <source>
        <dbReference type="ARBA" id="ARBA00022475"/>
    </source>
</evidence>
<proteinExistence type="inferred from homology"/>
<evidence type="ECO:0000256" key="5">
    <source>
        <dbReference type="ARBA" id="ARBA00022547"/>
    </source>
</evidence>
<organism evidence="14 15">
    <name type="scientific">Moellerella wisconsensis ATCC 35017</name>
    <dbReference type="NCBI Taxonomy" id="1354267"/>
    <lineage>
        <taxon>Bacteria</taxon>
        <taxon>Pseudomonadati</taxon>
        <taxon>Pseudomonadota</taxon>
        <taxon>Gammaproteobacteria</taxon>
        <taxon>Enterobacterales</taxon>
        <taxon>Morganellaceae</taxon>
        <taxon>Moellerella</taxon>
    </lineage>
</organism>
<dbReference type="InterPro" id="IPR000568">
    <property type="entry name" value="ATP_synth_F0_asu"/>
</dbReference>
<dbReference type="Proteomes" id="UP000053226">
    <property type="component" value="Unassembled WGS sequence"/>
</dbReference>
<dbReference type="FunFam" id="1.20.120.220:FF:000002">
    <property type="entry name" value="ATP synthase subunit a"/>
    <property type="match status" value="1"/>
</dbReference>
<evidence type="ECO:0000256" key="2">
    <source>
        <dbReference type="ARBA" id="ARBA00006810"/>
    </source>
</evidence>
<keyword evidence="15" id="KW-1185">Reference proteome</keyword>
<dbReference type="OrthoDB" id="9789241at2"/>
<evidence type="ECO:0000256" key="13">
    <source>
        <dbReference type="RuleBase" id="RU000483"/>
    </source>
</evidence>
<dbReference type="RefSeq" id="WP_053907276.1">
    <property type="nucleotide sequence ID" value="NZ_CAWMUS010000006.1"/>
</dbReference>
<keyword evidence="8 12" id="KW-1133">Transmembrane helix</keyword>
<keyword evidence="11 12" id="KW-0066">ATP synthesis</keyword>
<feature type="transmembrane region" description="Helical" evidence="12">
    <location>
        <begin position="214"/>
        <end position="236"/>
    </location>
</feature>